<evidence type="ECO:0000313" key="6">
    <source>
        <dbReference type="EMBL" id="JAP48555.1"/>
    </source>
</evidence>
<protein>
    <recommendedName>
        <fullName evidence="5">PPPDE domain-containing protein</fullName>
    </recommendedName>
</protein>
<keyword evidence="2" id="KW-0645">Protease</keyword>
<feature type="compositionally biased region" description="Low complexity" evidence="4">
    <location>
        <begin position="169"/>
        <end position="179"/>
    </location>
</feature>
<evidence type="ECO:0000256" key="1">
    <source>
        <dbReference type="ARBA" id="ARBA00008140"/>
    </source>
</evidence>
<comment type="similarity">
    <text evidence="1">Belongs to the DeSI family.</text>
</comment>
<dbReference type="PROSITE" id="PS51858">
    <property type="entry name" value="PPPDE"/>
    <property type="match status" value="1"/>
</dbReference>
<dbReference type="EMBL" id="GEEE01014670">
    <property type="protein sequence ID" value="JAP48555.1"/>
    <property type="molecule type" value="Transcribed_RNA"/>
</dbReference>
<keyword evidence="3" id="KW-0378">Hydrolase</keyword>
<feature type="non-terminal residue" evidence="6">
    <location>
        <position position="232"/>
    </location>
</feature>
<evidence type="ECO:0000256" key="2">
    <source>
        <dbReference type="ARBA" id="ARBA00022670"/>
    </source>
</evidence>
<dbReference type="SMART" id="SM01179">
    <property type="entry name" value="DUF862"/>
    <property type="match status" value="1"/>
</dbReference>
<dbReference type="PANTHER" id="PTHR12378">
    <property type="entry name" value="DESUMOYLATING ISOPEPTIDASE"/>
    <property type="match status" value="1"/>
</dbReference>
<name>A0A0X3P9G2_SCHSO</name>
<evidence type="ECO:0000256" key="3">
    <source>
        <dbReference type="ARBA" id="ARBA00022801"/>
    </source>
</evidence>
<dbReference type="InterPro" id="IPR042266">
    <property type="entry name" value="PPPDE_sf"/>
</dbReference>
<dbReference type="Gene3D" id="3.90.1720.30">
    <property type="entry name" value="PPPDE domains"/>
    <property type="match status" value="1"/>
</dbReference>
<feature type="domain" description="PPPDE" evidence="5">
    <location>
        <begin position="9"/>
        <end position="153"/>
    </location>
</feature>
<sequence>MSPASLLSSRVFVHVYDMSWLNEYISNIGLGVFHTGVEVYSREYCYGGHQFGGSGIFEMSPKDTSALGPNYIFRTSIEVGHTDFTYDDVCMILNNMEEEFCGDRYHLLRKNCNHFSHAFIEILCGASLPKWINRLAVVSTKLPFIERSIPKEWLTPLSEEEQANNRTLAASAEVETAAANNRKQHSSKRSSSSLDSTPSLDRPPPSRKFSFHRNGDIRKQAAAAAAAAAATP</sequence>
<dbReference type="Pfam" id="PF05903">
    <property type="entry name" value="Peptidase_C97"/>
    <property type="match status" value="1"/>
</dbReference>
<dbReference type="PANTHER" id="PTHR12378:SF80">
    <property type="entry name" value="IP06716P-RELATED"/>
    <property type="match status" value="1"/>
</dbReference>
<dbReference type="GO" id="GO:0006508">
    <property type="term" value="P:proteolysis"/>
    <property type="evidence" value="ECO:0007669"/>
    <property type="project" value="UniProtKB-KW"/>
</dbReference>
<dbReference type="AlphaFoldDB" id="A0A0X3P9G2"/>
<dbReference type="GO" id="GO:0101005">
    <property type="term" value="F:deubiquitinase activity"/>
    <property type="evidence" value="ECO:0007669"/>
    <property type="project" value="TreeGrafter"/>
</dbReference>
<evidence type="ECO:0000259" key="5">
    <source>
        <dbReference type="PROSITE" id="PS51858"/>
    </source>
</evidence>
<dbReference type="InterPro" id="IPR008580">
    <property type="entry name" value="PPPDE_dom"/>
</dbReference>
<proteinExistence type="inferred from homology"/>
<accession>A0A0X3P9G2</accession>
<feature type="region of interest" description="Disordered" evidence="4">
    <location>
        <begin position="164"/>
        <end position="232"/>
    </location>
</feature>
<feature type="compositionally biased region" description="Low complexity" evidence="4">
    <location>
        <begin position="221"/>
        <end position="232"/>
    </location>
</feature>
<feature type="compositionally biased region" description="Low complexity" evidence="4">
    <location>
        <begin position="189"/>
        <end position="200"/>
    </location>
</feature>
<gene>
    <name evidence="6" type="ORF">TR148985</name>
</gene>
<organism evidence="6">
    <name type="scientific">Schistocephalus solidus</name>
    <name type="common">Tapeworm</name>
    <dbReference type="NCBI Taxonomy" id="70667"/>
    <lineage>
        <taxon>Eukaryota</taxon>
        <taxon>Metazoa</taxon>
        <taxon>Spiralia</taxon>
        <taxon>Lophotrochozoa</taxon>
        <taxon>Platyhelminthes</taxon>
        <taxon>Cestoda</taxon>
        <taxon>Eucestoda</taxon>
        <taxon>Diphyllobothriidea</taxon>
        <taxon>Diphyllobothriidae</taxon>
        <taxon>Schistocephalus</taxon>
    </lineage>
</organism>
<reference evidence="6" key="1">
    <citation type="submission" date="2016-01" db="EMBL/GenBank/DDBJ databases">
        <title>Reference transcriptome for the parasite Schistocephalus solidus: insights into the molecular evolution of parasitism.</title>
        <authorList>
            <person name="Hebert F.O."/>
            <person name="Grambauer S."/>
            <person name="Barber I."/>
            <person name="Landry C.R."/>
            <person name="Aubin-Horth N."/>
        </authorList>
    </citation>
    <scope>NUCLEOTIDE SEQUENCE</scope>
</reference>
<evidence type="ECO:0000256" key="4">
    <source>
        <dbReference type="SAM" id="MobiDB-lite"/>
    </source>
</evidence>
<dbReference type="GO" id="GO:0016579">
    <property type="term" value="P:protein deubiquitination"/>
    <property type="evidence" value="ECO:0007669"/>
    <property type="project" value="TreeGrafter"/>
</dbReference>